<name>A0ABD2XAQ1_9HYME</name>
<keyword evidence="2" id="KW-1185">Reference proteome</keyword>
<protein>
    <submittedName>
        <fullName evidence="1">Uncharacterized protein</fullName>
    </submittedName>
</protein>
<organism evidence="1 2">
    <name type="scientific">Trichogramma kaykai</name>
    <dbReference type="NCBI Taxonomy" id="54128"/>
    <lineage>
        <taxon>Eukaryota</taxon>
        <taxon>Metazoa</taxon>
        <taxon>Ecdysozoa</taxon>
        <taxon>Arthropoda</taxon>
        <taxon>Hexapoda</taxon>
        <taxon>Insecta</taxon>
        <taxon>Pterygota</taxon>
        <taxon>Neoptera</taxon>
        <taxon>Endopterygota</taxon>
        <taxon>Hymenoptera</taxon>
        <taxon>Apocrita</taxon>
        <taxon>Proctotrupomorpha</taxon>
        <taxon>Chalcidoidea</taxon>
        <taxon>Trichogrammatidae</taxon>
        <taxon>Trichogramma</taxon>
    </lineage>
</organism>
<dbReference type="AlphaFoldDB" id="A0ABD2XAQ1"/>
<accession>A0ABD2XAQ1</accession>
<evidence type="ECO:0000313" key="2">
    <source>
        <dbReference type="Proteomes" id="UP001627154"/>
    </source>
</evidence>
<evidence type="ECO:0000313" key="1">
    <source>
        <dbReference type="EMBL" id="KAL3402295.1"/>
    </source>
</evidence>
<sequence length="88" mass="10365">MKSSNLFNCAVRIIKEPINMSPIENGYSIIGKGPDVKNVQSRIPQEYTTRKEYNENCEAEFDQIEIEYKLYILRLEEVNRFAKFKSKL</sequence>
<dbReference type="Proteomes" id="UP001627154">
    <property type="component" value="Unassembled WGS sequence"/>
</dbReference>
<comment type="caution">
    <text evidence="1">The sequence shown here is derived from an EMBL/GenBank/DDBJ whole genome shotgun (WGS) entry which is preliminary data.</text>
</comment>
<reference evidence="1 2" key="1">
    <citation type="journal article" date="2024" name="bioRxiv">
        <title>A reference genome for Trichogramma kaykai: A tiny desert-dwelling parasitoid wasp with competing sex-ratio distorters.</title>
        <authorList>
            <person name="Culotta J."/>
            <person name="Lindsey A.R."/>
        </authorList>
    </citation>
    <scope>NUCLEOTIDE SEQUENCE [LARGE SCALE GENOMIC DNA]</scope>
    <source>
        <strain evidence="1 2">KSX58</strain>
    </source>
</reference>
<dbReference type="EMBL" id="JBJJXI010000037">
    <property type="protein sequence ID" value="KAL3402295.1"/>
    <property type="molecule type" value="Genomic_DNA"/>
</dbReference>
<gene>
    <name evidence="1" type="ORF">TKK_004815</name>
</gene>
<proteinExistence type="predicted"/>